<name>M3A175_9NOCA</name>
<dbReference type="InterPro" id="IPR015946">
    <property type="entry name" value="KH_dom-like_a/b"/>
</dbReference>
<dbReference type="Proteomes" id="UP000011731">
    <property type="component" value="Unassembled WGS sequence"/>
</dbReference>
<organism evidence="1 2">
    <name type="scientific">Rhodococcus ruber BKS 20-38</name>
    <dbReference type="NCBI Taxonomy" id="1278076"/>
    <lineage>
        <taxon>Bacteria</taxon>
        <taxon>Bacillati</taxon>
        <taxon>Actinomycetota</taxon>
        <taxon>Actinomycetes</taxon>
        <taxon>Mycobacteriales</taxon>
        <taxon>Nocardiaceae</taxon>
        <taxon>Rhodococcus</taxon>
    </lineage>
</organism>
<sequence>MRGFFGFDDARPGSGAVRVAVTLSGPEPREPYLELQKAVDAHCPVLDPTRNPTPVRTVVGTA</sequence>
<reference evidence="1 2" key="1">
    <citation type="journal article" date="2013" name="Genome Announc.">
        <title>Draft Genome Sequence of Rhodococcus ruber Strain BKS 20-38.</title>
        <authorList>
            <person name="Bala M."/>
            <person name="Kumar S."/>
            <person name="Raghava G.P."/>
            <person name="Mayilraj S."/>
        </authorList>
    </citation>
    <scope>NUCLEOTIDE SEQUENCE [LARGE SCALE GENOMIC DNA]</scope>
    <source>
        <strain evidence="1 2">BKS 20-38</strain>
    </source>
</reference>
<evidence type="ECO:0000313" key="2">
    <source>
        <dbReference type="Proteomes" id="UP000011731"/>
    </source>
</evidence>
<keyword evidence="2" id="KW-1185">Reference proteome</keyword>
<dbReference type="SUPFAM" id="SSF82784">
    <property type="entry name" value="OsmC-like"/>
    <property type="match status" value="1"/>
</dbReference>
<dbReference type="AlphaFoldDB" id="M3A175"/>
<gene>
    <name evidence="1" type="ORF">G352_03976</name>
</gene>
<dbReference type="InterPro" id="IPR036102">
    <property type="entry name" value="OsmC/Ohrsf"/>
</dbReference>
<evidence type="ECO:0000313" key="1">
    <source>
        <dbReference type="EMBL" id="EME66728.1"/>
    </source>
</evidence>
<dbReference type="EMBL" id="AOEX01000018">
    <property type="protein sequence ID" value="EME66728.1"/>
    <property type="molecule type" value="Genomic_DNA"/>
</dbReference>
<proteinExistence type="predicted"/>
<protein>
    <recommendedName>
        <fullName evidence="3">OsmC family protein</fullName>
    </recommendedName>
</protein>
<accession>M3A175</accession>
<dbReference type="PATRIC" id="fig|1278076.4.peg.827"/>
<comment type="caution">
    <text evidence="1">The sequence shown here is derived from an EMBL/GenBank/DDBJ whole genome shotgun (WGS) entry which is preliminary data.</text>
</comment>
<evidence type="ECO:0008006" key="3">
    <source>
        <dbReference type="Google" id="ProtNLM"/>
    </source>
</evidence>
<dbReference type="Gene3D" id="3.30.300.20">
    <property type="match status" value="1"/>
</dbReference>